<dbReference type="InterPro" id="IPR008622">
    <property type="entry name" value="FliT"/>
</dbReference>
<name>A0A1I3WVC9_9GAMM</name>
<evidence type="ECO:0000256" key="1">
    <source>
        <dbReference type="ARBA" id="ARBA00004514"/>
    </source>
</evidence>
<protein>
    <recommendedName>
        <fullName evidence="5">Flagellar protein FliT</fullName>
    </recommendedName>
</protein>
<keyword evidence="7" id="KW-1185">Reference proteome</keyword>
<sequence length="100" mass="11350">MSEITRLKQVLRLTEDMSSAVNAGKWSDVSTLTKLRADLMESIFPLDSHVDQSEARPLIEQIVTLNQNVEQRCRDARQTIQTELGQFNKNKKVAAAYQSN</sequence>
<gene>
    <name evidence="6" type="ORF">SAMN04488079_10545</name>
</gene>
<dbReference type="Gene3D" id="1.20.58.380">
    <property type="entry name" value="Flagellar protein flit"/>
    <property type="match status" value="1"/>
</dbReference>
<evidence type="ECO:0000313" key="7">
    <source>
        <dbReference type="Proteomes" id="UP000198924"/>
    </source>
</evidence>
<proteinExistence type="predicted"/>
<dbReference type="STRING" id="45496.SAMN04488079_10545"/>
<keyword evidence="3" id="KW-1005">Bacterial flagellum biogenesis</keyword>
<evidence type="ECO:0000256" key="3">
    <source>
        <dbReference type="ARBA" id="ARBA00022795"/>
    </source>
</evidence>
<evidence type="ECO:0000256" key="2">
    <source>
        <dbReference type="ARBA" id="ARBA00022490"/>
    </source>
</evidence>
<evidence type="ECO:0000256" key="4">
    <source>
        <dbReference type="ARBA" id="ARBA00023186"/>
    </source>
</evidence>
<keyword evidence="4" id="KW-0143">Chaperone</keyword>
<dbReference type="Proteomes" id="UP000198924">
    <property type="component" value="Unassembled WGS sequence"/>
</dbReference>
<dbReference type="GO" id="GO:0044781">
    <property type="term" value="P:bacterial-type flagellum organization"/>
    <property type="evidence" value="ECO:0007669"/>
    <property type="project" value="UniProtKB-KW"/>
</dbReference>
<evidence type="ECO:0000313" key="6">
    <source>
        <dbReference type="EMBL" id="SFK10456.1"/>
    </source>
</evidence>
<organism evidence="6 7">
    <name type="scientific">Methylophaga sulfidovorans</name>
    <dbReference type="NCBI Taxonomy" id="45496"/>
    <lineage>
        <taxon>Bacteria</taxon>
        <taxon>Pseudomonadati</taxon>
        <taxon>Pseudomonadota</taxon>
        <taxon>Gammaproteobacteria</taxon>
        <taxon>Thiotrichales</taxon>
        <taxon>Piscirickettsiaceae</taxon>
        <taxon>Methylophaga</taxon>
    </lineage>
</organism>
<dbReference type="AlphaFoldDB" id="A0A1I3WVC9"/>
<dbReference type="Pfam" id="PF05400">
    <property type="entry name" value="FliT"/>
    <property type="match status" value="1"/>
</dbReference>
<comment type="subcellular location">
    <subcellularLocation>
        <location evidence="1">Cytoplasm</location>
        <location evidence="1">Cytosol</location>
    </subcellularLocation>
</comment>
<reference evidence="7" key="1">
    <citation type="submission" date="2016-10" db="EMBL/GenBank/DDBJ databases">
        <authorList>
            <person name="Varghese N."/>
            <person name="Submissions S."/>
        </authorList>
    </citation>
    <scope>NUCLEOTIDE SEQUENCE [LARGE SCALE GENOMIC DNA]</scope>
    <source>
        <strain evidence="7">DSM 11578</strain>
    </source>
</reference>
<evidence type="ECO:0000256" key="5">
    <source>
        <dbReference type="ARBA" id="ARBA00093797"/>
    </source>
</evidence>
<dbReference type="EMBL" id="FOSH01000005">
    <property type="protein sequence ID" value="SFK10456.1"/>
    <property type="molecule type" value="Genomic_DNA"/>
</dbReference>
<accession>A0A1I3WVC9</accession>
<keyword evidence="2" id="KW-0963">Cytoplasm</keyword>